<evidence type="ECO:0000256" key="7">
    <source>
        <dbReference type="ARBA" id="ARBA00053401"/>
    </source>
</evidence>
<dbReference type="GO" id="GO:0051082">
    <property type="term" value="F:unfolded protein binding"/>
    <property type="evidence" value="ECO:0007669"/>
    <property type="project" value="TreeGrafter"/>
</dbReference>
<dbReference type="SUPFAM" id="SSF51064">
    <property type="entry name" value="Head domain of nucleotide exchange factor GrpE"/>
    <property type="match status" value="1"/>
</dbReference>
<dbReference type="GO" id="GO:0006457">
    <property type="term" value="P:protein folding"/>
    <property type="evidence" value="ECO:0007669"/>
    <property type="project" value="InterPro"/>
</dbReference>
<comment type="similarity">
    <text evidence="2 10 12">Belongs to the GrpE family.</text>
</comment>
<gene>
    <name evidence="10" type="primary">grpE</name>
    <name evidence="14" type="ORF">DFQ59_10763</name>
</gene>
<dbReference type="PRINTS" id="PR00773">
    <property type="entry name" value="GRPEPROTEIN"/>
</dbReference>
<evidence type="ECO:0000256" key="11">
    <source>
        <dbReference type="RuleBase" id="RU000639"/>
    </source>
</evidence>
<name>A0A369C344_9GAMM</name>
<keyword evidence="6 10" id="KW-0143">Chaperone</keyword>
<dbReference type="HAMAP" id="MF_01151">
    <property type="entry name" value="GrpE"/>
    <property type="match status" value="1"/>
</dbReference>
<comment type="subunit">
    <text evidence="3 10">Homodimer.</text>
</comment>
<keyword evidence="15" id="KW-1185">Reference proteome</keyword>
<protein>
    <recommendedName>
        <fullName evidence="8 10">Protein GrpE</fullName>
    </recommendedName>
    <alternativeName>
        <fullName evidence="9 10">HSP-70 cofactor</fullName>
    </alternativeName>
</protein>
<dbReference type="GO" id="GO:0042803">
    <property type="term" value="F:protein homodimerization activity"/>
    <property type="evidence" value="ECO:0007669"/>
    <property type="project" value="InterPro"/>
</dbReference>
<proteinExistence type="inferred from homology"/>
<dbReference type="AlphaFoldDB" id="A0A369C344"/>
<evidence type="ECO:0000256" key="4">
    <source>
        <dbReference type="ARBA" id="ARBA00022490"/>
    </source>
</evidence>
<dbReference type="Gene3D" id="2.30.22.10">
    <property type="entry name" value="Head domain of nucleotide exchange factor GrpE"/>
    <property type="match status" value="1"/>
</dbReference>
<evidence type="ECO:0000256" key="5">
    <source>
        <dbReference type="ARBA" id="ARBA00023016"/>
    </source>
</evidence>
<evidence type="ECO:0000256" key="8">
    <source>
        <dbReference type="ARBA" id="ARBA00072274"/>
    </source>
</evidence>
<evidence type="ECO:0000256" key="12">
    <source>
        <dbReference type="RuleBase" id="RU004478"/>
    </source>
</evidence>
<feature type="compositionally biased region" description="Low complexity" evidence="13">
    <location>
        <begin position="27"/>
        <end position="40"/>
    </location>
</feature>
<dbReference type="InterPro" id="IPR009012">
    <property type="entry name" value="GrpE_head"/>
</dbReference>
<dbReference type="NCBIfam" id="NF010748">
    <property type="entry name" value="PRK14150.1"/>
    <property type="match status" value="1"/>
</dbReference>
<dbReference type="GO" id="GO:0000774">
    <property type="term" value="F:adenyl-nucleotide exchange factor activity"/>
    <property type="evidence" value="ECO:0007669"/>
    <property type="project" value="InterPro"/>
</dbReference>
<evidence type="ECO:0000256" key="9">
    <source>
        <dbReference type="ARBA" id="ARBA00076414"/>
    </source>
</evidence>
<comment type="function">
    <text evidence="7 10 11">Participates actively in the response to hyperosmotic and heat shock by preventing the aggregation of stress-denatured proteins, in association with DnaK and GrpE. It is the nucleotide exchange factor for DnaK and may function as a thermosensor. Unfolded proteins bind initially to DnaJ; upon interaction with the DnaJ-bound protein, DnaK hydrolyzes its bound ATP, resulting in the formation of a stable complex. GrpE releases ADP from DnaK; ATP binding to DnaK triggers the release of the substrate protein, thus completing the reaction cycle. Several rounds of ATP-dependent interactions between DnaJ, DnaK and GrpE are required for fully efficient folding.</text>
</comment>
<dbReference type="PANTHER" id="PTHR21237">
    <property type="entry name" value="GRPE PROTEIN"/>
    <property type="match status" value="1"/>
</dbReference>
<dbReference type="Proteomes" id="UP000252707">
    <property type="component" value="Unassembled WGS sequence"/>
</dbReference>
<feature type="region of interest" description="Disordered" evidence="13">
    <location>
        <begin position="1"/>
        <end position="42"/>
    </location>
</feature>
<keyword evidence="5 10" id="KW-0346">Stress response</keyword>
<dbReference type="PANTHER" id="PTHR21237:SF23">
    <property type="entry name" value="GRPE PROTEIN HOMOLOG, MITOCHONDRIAL"/>
    <property type="match status" value="1"/>
</dbReference>
<dbReference type="OrthoDB" id="9789811at2"/>
<dbReference type="PROSITE" id="PS01071">
    <property type="entry name" value="GRPE"/>
    <property type="match status" value="1"/>
</dbReference>
<keyword evidence="4 10" id="KW-0963">Cytoplasm</keyword>
<evidence type="ECO:0000313" key="14">
    <source>
        <dbReference type="EMBL" id="RCX28319.1"/>
    </source>
</evidence>
<evidence type="ECO:0000256" key="3">
    <source>
        <dbReference type="ARBA" id="ARBA00011738"/>
    </source>
</evidence>
<dbReference type="SUPFAM" id="SSF58014">
    <property type="entry name" value="Coiled-coil domain of nucleotide exchange factor GrpE"/>
    <property type="match status" value="1"/>
</dbReference>
<dbReference type="GO" id="GO:0005829">
    <property type="term" value="C:cytosol"/>
    <property type="evidence" value="ECO:0007669"/>
    <property type="project" value="TreeGrafter"/>
</dbReference>
<feature type="compositionally biased region" description="Basic and acidic residues" evidence="13">
    <location>
        <begin position="1"/>
        <end position="11"/>
    </location>
</feature>
<evidence type="ECO:0000256" key="2">
    <source>
        <dbReference type="ARBA" id="ARBA00009054"/>
    </source>
</evidence>
<comment type="subcellular location">
    <subcellularLocation>
        <location evidence="1 10">Cytoplasm</location>
    </subcellularLocation>
</comment>
<dbReference type="EMBL" id="QPJY01000007">
    <property type="protein sequence ID" value="RCX28319.1"/>
    <property type="molecule type" value="Genomic_DNA"/>
</dbReference>
<dbReference type="RefSeq" id="WP_114280260.1">
    <property type="nucleotide sequence ID" value="NZ_QPJY01000007.1"/>
</dbReference>
<evidence type="ECO:0000313" key="15">
    <source>
        <dbReference type="Proteomes" id="UP000252707"/>
    </source>
</evidence>
<dbReference type="Pfam" id="PF01025">
    <property type="entry name" value="GrpE"/>
    <property type="match status" value="1"/>
</dbReference>
<dbReference type="InterPro" id="IPR013805">
    <property type="entry name" value="GrpE_CC"/>
</dbReference>
<evidence type="ECO:0000256" key="13">
    <source>
        <dbReference type="SAM" id="MobiDB-lite"/>
    </source>
</evidence>
<dbReference type="FunFam" id="2.30.22.10:FF:000001">
    <property type="entry name" value="Protein GrpE"/>
    <property type="match status" value="1"/>
</dbReference>
<accession>A0A369C344</accession>
<evidence type="ECO:0000256" key="1">
    <source>
        <dbReference type="ARBA" id="ARBA00004496"/>
    </source>
</evidence>
<dbReference type="InterPro" id="IPR000740">
    <property type="entry name" value="GrpE"/>
</dbReference>
<dbReference type="Gene3D" id="3.90.20.20">
    <property type="match status" value="1"/>
</dbReference>
<evidence type="ECO:0000256" key="10">
    <source>
        <dbReference type="HAMAP-Rule" id="MF_01151"/>
    </source>
</evidence>
<organism evidence="14 15">
    <name type="scientific">Thioalbus denitrificans</name>
    <dbReference type="NCBI Taxonomy" id="547122"/>
    <lineage>
        <taxon>Bacteria</taxon>
        <taxon>Pseudomonadati</taxon>
        <taxon>Pseudomonadota</taxon>
        <taxon>Gammaproteobacteria</taxon>
        <taxon>Chromatiales</taxon>
        <taxon>Ectothiorhodospiraceae</taxon>
        <taxon>Thioalbus</taxon>
    </lineage>
</organism>
<dbReference type="GO" id="GO:0051087">
    <property type="term" value="F:protein-folding chaperone binding"/>
    <property type="evidence" value="ECO:0007669"/>
    <property type="project" value="InterPro"/>
</dbReference>
<reference evidence="14 15" key="1">
    <citation type="submission" date="2018-07" db="EMBL/GenBank/DDBJ databases">
        <title>Genomic Encyclopedia of Type Strains, Phase IV (KMG-IV): sequencing the most valuable type-strain genomes for metagenomic binning, comparative biology and taxonomic classification.</title>
        <authorList>
            <person name="Goeker M."/>
        </authorList>
    </citation>
    <scope>NUCLEOTIDE SEQUENCE [LARGE SCALE GENOMIC DNA]</scope>
    <source>
        <strain evidence="14 15">DSM 26407</strain>
    </source>
</reference>
<dbReference type="CDD" id="cd00446">
    <property type="entry name" value="GrpE"/>
    <property type="match status" value="1"/>
</dbReference>
<sequence length="197" mass="21770">MSREEKNRPEEQLAAGNAAPEAEQVRAEAAPEPGEAGAEPVDVETRLAEAETRAAEHWDKVVRLQAELDNQRRRLERDVEKAHRYGLEKFARELLPVRDSLEHGLEAAGSGSEELGALRDGMALTLKMLDAVLDKFGIQVVDPAGQPFNPELHEAMTMQPSAEVEPGHVLAVYQKGYLLNDRLIRPARVVVAREPAE</sequence>
<evidence type="ECO:0000256" key="6">
    <source>
        <dbReference type="ARBA" id="ARBA00023186"/>
    </source>
</evidence>
<comment type="caution">
    <text evidence="14">The sequence shown here is derived from an EMBL/GenBank/DDBJ whole genome shotgun (WGS) entry which is preliminary data.</text>
</comment>